<evidence type="ECO:0000259" key="9">
    <source>
        <dbReference type="Pfam" id="PF10513"/>
    </source>
</evidence>
<dbReference type="eggNOG" id="KOG2261">
    <property type="taxonomic scope" value="Eukaryota"/>
</dbReference>
<proteinExistence type="inferred from homology"/>
<organism evidence="10 11">
    <name type="scientific">Wickerhamomyces ciferrii (strain ATCC 14091 / BCRC 22168 / CBS 111 / JCM 3599 / NBRC 0793 / NRRL Y-1031 F-60-10)</name>
    <name type="common">Yeast</name>
    <name type="synonym">Pichia ciferrii</name>
    <dbReference type="NCBI Taxonomy" id="1206466"/>
    <lineage>
        <taxon>Eukaryota</taxon>
        <taxon>Fungi</taxon>
        <taxon>Dikarya</taxon>
        <taxon>Ascomycota</taxon>
        <taxon>Saccharomycotina</taxon>
        <taxon>Saccharomycetes</taxon>
        <taxon>Phaffomycetales</taxon>
        <taxon>Wickerhamomycetaceae</taxon>
        <taxon>Wickerhamomyces</taxon>
    </lineage>
</organism>
<dbReference type="GO" id="GO:0035267">
    <property type="term" value="C:NuA4 histone acetyltransferase complex"/>
    <property type="evidence" value="ECO:0007669"/>
    <property type="project" value="InterPro"/>
</dbReference>
<dbReference type="InterPro" id="IPR019542">
    <property type="entry name" value="Enhancer_polycomb-like_N"/>
</dbReference>
<gene>
    <name evidence="10" type="ORF">BN7_4987</name>
</gene>
<dbReference type="Pfam" id="PF10513">
    <property type="entry name" value="EPL1"/>
    <property type="match status" value="1"/>
</dbReference>
<dbReference type="STRING" id="1206466.K0KJH6"/>
<feature type="compositionally biased region" description="Low complexity" evidence="8">
    <location>
        <begin position="729"/>
        <end position="766"/>
    </location>
</feature>
<keyword evidence="3 7" id="KW-0805">Transcription regulation</keyword>
<dbReference type="EMBL" id="CAIF01000195">
    <property type="protein sequence ID" value="CCH45405.1"/>
    <property type="molecule type" value="Genomic_DNA"/>
</dbReference>
<feature type="region of interest" description="Disordered" evidence="8">
    <location>
        <begin position="348"/>
        <end position="406"/>
    </location>
</feature>
<dbReference type="GO" id="GO:0005634">
    <property type="term" value="C:nucleus"/>
    <property type="evidence" value="ECO:0007669"/>
    <property type="project" value="UniProtKB-SubCell"/>
</dbReference>
<name>K0KJH6_WICCF</name>
<dbReference type="HOGENOM" id="CLU_010580_0_0_1"/>
<evidence type="ECO:0000256" key="3">
    <source>
        <dbReference type="ARBA" id="ARBA00023015"/>
    </source>
</evidence>
<evidence type="ECO:0000256" key="6">
    <source>
        <dbReference type="ARBA" id="ARBA00025513"/>
    </source>
</evidence>
<protein>
    <recommendedName>
        <fullName evidence="7">Enhancer of polycomb-like protein</fullName>
    </recommendedName>
</protein>
<feature type="compositionally biased region" description="Polar residues" evidence="8">
    <location>
        <begin position="379"/>
        <end position="406"/>
    </location>
</feature>
<keyword evidence="5 7" id="KW-0539">Nucleus</keyword>
<feature type="region of interest" description="Disordered" evidence="8">
    <location>
        <begin position="694"/>
        <end position="772"/>
    </location>
</feature>
<dbReference type="FunCoup" id="K0KJH6">
    <property type="interactions" value="248"/>
</dbReference>
<comment type="subcellular location">
    <subcellularLocation>
        <location evidence="1 7">Nucleus</location>
    </subcellularLocation>
</comment>
<evidence type="ECO:0000256" key="8">
    <source>
        <dbReference type="SAM" id="MobiDB-lite"/>
    </source>
</evidence>
<evidence type="ECO:0000313" key="11">
    <source>
        <dbReference type="Proteomes" id="UP000009328"/>
    </source>
</evidence>
<evidence type="ECO:0000256" key="2">
    <source>
        <dbReference type="ARBA" id="ARBA00008035"/>
    </source>
</evidence>
<evidence type="ECO:0000256" key="7">
    <source>
        <dbReference type="RuleBase" id="RU361124"/>
    </source>
</evidence>
<comment type="similarity">
    <text evidence="2 7">Belongs to the enhancer of polycomb family.</text>
</comment>
<feature type="domain" description="Enhancer of polycomb-like N-terminal" evidence="9">
    <location>
        <begin position="14"/>
        <end position="159"/>
    </location>
</feature>
<dbReference type="GO" id="GO:0006357">
    <property type="term" value="P:regulation of transcription by RNA polymerase II"/>
    <property type="evidence" value="ECO:0007669"/>
    <property type="project" value="InterPro"/>
</dbReference>
<accession>K0KJH6</accession>
<dbReference type="InterPro" id="IPR024943">
    <property type="entry name" value="Enhancer_polycomb"/>
</dbReference>
<comment type="function">
    <text evidence="6">Component of the NuA4 histone acetyltransferase complex which is involved in transcriptional activation of selected genes principally by acetylation of nucleosomal histone H4 and H2A. The NuA4 complex is also involved in DNA repair. Involved in gene silencing by neighboring heterochromatin, blockage of the silencing spreading along the chromosome, and required for cell cycle progression through G2/M.</text>
</comment>
<sequence>MVAPLPSSAGNRFRQRKISTKQTLQIFKQSQISDIDNEDLQQRDLQEIETGVDKNEEEEVHLQKILKNTGISSTAQTYIPTPDASKVWTEASKYYKGRFHEPESYIKSSCQTEDYSGCLYNMDEVDEEWLTKYNQELKKKEVAPLTEDEFEHIFYNYEKVISDKQPFLVTDPTQVLPLEEIRLYILKFDKSSVENIRKSLSSELQVHPFVTNFDAKCPTKPRTIEQLLEKYGEAVYEHFKSRKIERGGKTVTPILKFTGEDDSDAYICFRQRQFRQQRKTRRADTQSSEKLIKLYQELKNTRELVFLVAQRELKRLEALQNEREIFELRCKVKNYKRDLGITDSDEDLIAHKKRKPAPPPPEVVTEEVTKKDKKGLSKVGNNANTQDKSKVTQTATDLAGTDSSQQQFQPYVKLPPSKIPDMELETVQHLLKSKDVSMQRYVEEKLRKRKQADFGFTNFTDDAYNPFFDLSVSNKNIIDSSHTPYSSITSSFFDVQTLGYIPDIEKYIETGKNLDDKDALEFKLHQTTGKNRFKKPTTQTKFIPERYNPLLSTSVNTSEPIFTLRKRVGRYGQVYIDRKPMIKKPFEDEDEVMIDPEDYEAIDAKERHEDRWKYDSDLSIMDMNDNEPFSDDPSKLNSISNDTQVIRFGGMLLSKAYETLKESILQQRQQLFYQQYQRLQAQQQKAQQLQQAQQAQGVSSRQGTPGSVNKQTPQAQLQQQQGRSNSVNQSQQLQRAQSQQSPTPTPGSVNSTTTSTNNKKPFNTNTLVKTEN</sequence>
<dbReference type="Proteomes" id="UP000009328">
    <property type="component" value="Unassembled WGS sequence"/>
</dbReference>
<evidence type="ECO:0000256" key="1">
    <source>
        <dbReference type="ARBA" id="ARBA00004123"/>
    </source>
</evidence>
<keyword evidence="11" id="KW-1185">Reference proteome</keyword>
<evidence type="ECO:0000313" key="10">
    <source>
        <dbReference type="EMBL" id="CCH45405.1"/>
    </source>
</evidence>
<reference evidence="10 11" key="1">
    <citation type="journal article" date="2012" name="Eukaryot. Cell">
        <title>Draft genome sequence of Wickerhamomyces ciferrii NRRL Y-1031 F-60-10.</title>
        <authorList>
            <person name="Schneider J."/>
            <person name="Andrea H."/>
            <person name="Blom J."/>
            <person name="Jaenicke S."/>
            <person name="Ruckert C."/>
            <person name="Schorsch C."/>
            <person name="Szczepanowski R."/>
            <person name="Farwick M."/>
            <person name="Goesmann A."/>
            <person name="Puhler A."/>
            <person name="Schaffer S."/>
            <person name="Tauch A."/>
            <person name="Kohler T."/>
            <person name="Brinkrolf K."/>
        </authorList>
    </citation>
    <scope>NUCLEOTIDE SEQUENCE [LARGE SCALE GENOMIC DNA]</scope>
    <source>
        <strain evidence="11">ATCC 14091 / BCRC 22168 / CBS 111 / JCM 3599 / NBRC 0793 / NRRL Y-1031 F-60-10</strain>
    </source>
</reference>
<dbReference type="AlphaFoldDB" id="K0KJH6"/>
<feature type="compositionally biased region" description="Low complexity" evidence="8">
    <location>
        <begin position="711"/>
        <end position="721"/>
    </location>
</feature>
<dbReference type="InParanoid" id="K0KJH6"/>
<dbReference type="PANTHER" id="PTHR14898">
    <property type="entry name" value="ENHANCER OF POLYCOMB"/>
    <property type="match status" value="1"/>
</dbReference>
<comment type="caution">
    <text evidence="10">The sequence shown here is derived from an EMBL/GenBank/DDBJ whole genome shotgun (WGS) entry which is preliminary data.</text>
</comment>
<evidence type="ECO:0000256" key="5">
    <source>
        <dbReference type="ARBA" id="ARBA00023242"/>
    </source>
</evidence>
<keyword evidence="4 7" id="KW-0804">Transcription</keyword>
<feature type="compositionally biased region" description="Polar residues" evidence="8">
    <location>
        <begin position="697"/>
        <end position="710"/>
    </location>
</feature>
<evidence type="ECO:0000256" key="4">
    <source>
        <dbReference type="ARBA" id="ARBA00023163"/>
    </source>
</evidence>